<evidence type="ECO:0000259" key="1">
    <source>
        <dbReference type="Pfam" id="PF06985"/>
    </source>
</evidence>
<sequence>MRVLPAASDKDNDVDLGVMRSRLKSLIFVPVAAYGTPGAKVFPCRPPEPPNSPVSFEVANSWLQTCLTEHETCGRGDRTTWPSRVVDVSTSDPDTIRLYKPSPCEQGQYACLSYCWGGPQNVTLTRSSLNRLFSGIPVRELGQTIRDAVEVTRRLGLRYLWVDALCIIQDSDEDKDVELSRMSKIYQQATVTIAAADPVSSEDGFLHRGLNPPPKRRLGGDRLDPFVMPFGADGTVQLYDNPCLSRYFQRFHLNSRAWTLQEMLLSPRVLFYTAEEPLWLCQADRANDGDGDAATRVPYCPRGAETVWPSPYCHETNASEREEWLEILRLAADGGLFWETWEKLVESYTMRDMTFPTDRLRAMQALIDAVQHASGHRCLHGHWEPWLIQLLPWYVLHGVFGGEGSSHRAPTGSPSWSWASVNDSVRFYRLWQNQCVTVLGVRDGDDALKIECLVVAALDLQKLVNTSPEKGNGATYFPDLPKASSRNDGL</sequence>
<dbReference type="Proteomes" id="UP001583172">
    <property type="component" value="Unassembled WGS sequence"/>
</dbReference>
<dbReference type="PANTHER" id="PTHR33112">
    <property type="entry name" value="DOMAIN PROTEIN, PUTATIVE-RELATED"/>
    <property type="match status" value="1"/>
</dbReference>
<feature type="domain" description="Heterokaryon incompatibility" evidence="1">
    <location>
        <begin position="109"/>
        <end position="262"/>
    </location>
</feature>
<evidence type="ECO:0000313" key="3">
    <source>
        <dbReference type="Proteomes" id="UP001583172"/>
    </source>
</evidence>
<proteinExistence type="predicted"/>
<dbReference type="PANTHER" id="PTHR33112:SF16">
    <property type="entry name" value="HETEROKARYON INCOMPATIBILITY DOMAIN-CONTAINING PROTEIN"/>
    <property type="match status" value="1"/>
</dbReference>
<accession>A0ABR3V4P7</accession>
<gene>
    <name evidence="2" type="ORF">VTJ49DRAFT_4719</name>
</gene>
<dbReference type="EMBL" id="JAZGSY010000371">
    <property type="protein sequence ID" value="KAL1836744.1"/>
    <property type="molecule type" value="Genomic_DNA"/>
</dbReference>
<keyword evidence="3" id="KW-1185">Reference proteome</keyword>
<comment type="caution">
    <text evidence="2">The sequence shown here is derived from an EMBL/GenBank/DDBJ whole genome shotgun (WGS) entry which is preliminary data.</text>
</comment>
<name>A0ABR3V4P7_HUMIN</name>
<protein>
    <recommendedName>
        <fullName evidence="1">Heterokaryon incompatibility domain-containing protein</fullName>
    </recommendedName>
</protein>
<evidence type="ECO:0000313" key="2">
    <source>
        <dbReference type="EMBL" id="KAL1836744.1"/>
    </source>
</evidence>
<dbReference type="Pfam" id="PF06985">
    <property type="entry name" value="HET"/>
    <property type="match status" value="1"/>
</dbReference>
<dbReference type="InterPro" id="IPR010730">
    <property type="entry name" value="HET"/>
</dbReference>
<organism evidence="2 3">
    <name type="scientific">Humicola insolens</name>
    <name type="common">Soft-rot fungus</name>
    <dbReference type="NCBI Taxonomy" id="85995"/>
    <lineage>
        <taxon>Eukaryota</taxon>
        <taxon>Fungi</taxon>
        <taxon>Dikarya</taxon>
        <taxon>Ascomycota</taxon>
        <taxon>Pezizomycotina</taxon>
        <taxon>Sordariomycetes</taxon>
        <taxon>Sordariomycetidae</taxon>
        <taxon>Sordariales</taxon>
        <taxon>Chaetomiaceae</taxon>
        <taxon>Mycothermus</taxon>
    </lineage>
</organism>
<reference evidence="2 3" key="1">
    <citation type="journal article" date="2024" name="Commun. Biol.">
        <title>Comparative genomic analysis of thermophilic fungi reveals convergent evolutionary adaptations and gene losses.</title>
        <authorList>
            <person name="Steindorff A.S."/>
            <person name="Aguilar-Pontes M.V."/>
            <person name="Robinson A.J."/>
            <person name="Andreopoulos B."/>
            <person name="LaButti K."/>
            <person name="Kuo A."/>
            <person name="Mondo S."/>
            <person name="Riley R."/>
            <person name="Otillar R."/>
            <person name="Haridas S."/>
            <person name="Lipzen A."/>
            <person name="Grimwood J."/>
            <person name="Schmutz J."/>
            <person name="Clum A."/>
            <person name="Reid I.D."/>
            <person name="Moisan M.C."/>
            <person name="Butler G."/>
            <person name="Nguyen T.T.M."/>
            <person name="Dewar K."/>
            <person name="Conant G."/>
            <person name="Drula E."/>
            <person name="Henrissat B."/>
            <person name="Hansel C."/>
            <person name="Singer S."/>
            <person name="Hutchinson M.I."/>
            <person name="de Vries R.P."/>
            <person name="Natvig D.O."/>
            <person name="Powell A.J."/>
            <person name="Tsang A."/>
            <person name="Grigoriev I.V."/>
        </authorList>
    </citation>
    <scope>NUCLEOTIDE SEQUENCE [LARGE SCALE GENOMIC DNA]</scope>
    <source>
        <strain evidence="2 3">CBS 620.91</strain>
    </source>
</reference>